<dbReference type="Pfam" id="PF07751">
    <property type="entry name" value="Abi_2"/>
    <property type="match status" value="1"/>
</dbReference>
<protein>
    <recommendedName>
        <fullName evidence="3">Abi family protein</fullName>
    </recommendedName>
</protein>
<evidence type="ECO:0008006" key="3">
    <source>
        <dbReference type="Google" id="ProtNLM"/>
    </source>
</evidence>
<gene>
    <name evidence="1" type="ORF">MsAg5_13380</name>
</gene>
<accession>A0AAE4MJ69</accession>
<proteinExistence type="predicted"/>
<evidence type="ECO:0000313" key="1">
    <source>
        <dbReference type="EMBL" id="MDV0447447.1"/>
    </source>
</evidence>
<dbReference type="AlphaFoldDB" id="A0AAE4MJ69"/>
<keyword evidence="2" id="KW-1185">Reference proteome</keyword>
<dbReference type="EMBL" id="JAWDKD010000019">
    <property type="protein sequence ID" value="MDV0447447.1"/>
    <property type="molecule type" value="Genomic_DNA"/>
</dbReference>
<dbReference type="RefSeq" id="WP_338099886.1">
    <property type="nucleotide sequence ID" value="NZ_JAWDKD010000019.1"/>
</dbReference>
<organism evidence="1 2">
    <name type="scientific">Methanolapillus africanus</name>
    <dbReference type="NCBI Taxonomy" id="3028297"/>
    <lineage>
        <taxon>Archaea</taxon>
        <taxon>Methanobacteriati</taxon>
        <taxon>Methanobacteriota</taxon>
        <taxon>Stenosarchaea group</taxon>
        <taxon>Methanomicrobia</taxon>
        <taxon>Methanosarcinales</taxon>
        <taxon>Methanosarcinaceae</taxon>
        <taxon>Methanolapillus</taxon>
    </lineage>
</organism>
<dbReference type="Proteomes" id="UP001271789">
    <property type="component" value="Unassembled WGS sequence"/>
</dbReference>
<evidence type="ECO:0000313" key="2">
    <source>
        <dbReference type="Proteomes" id="UP001271789"/>
    </source>
</evidence>
<name>A0AAE4MJ69_9EURY</name>
<reference evidence="1" key="1">
    <citation type="submission" date="2023-06" db="EMBL/GenBank/DDBJ databases">
        <title>Genome sequence of Methanosarcinaceae archaeon Ag5.</title>
        <authorList>
            <person name="Protasov E."/>
            <person name="Platt K."/>
            <person name="Poehlein A."/>
            <person name="Daniel R."/>
            <person name="Brune A."/>
        </authorList>
    </citation>
    <scope>NUCLEOTIDE SEQUENCE</scope>
    <source>
        <strain evidence="1">Ag5</strain>
    </source>
</reference>
<dbReference type="InterPro" id="IPR011664">
    <property type="entry name" value="Abi_system_AbiD/AbiF-like"/>
</dbReference>
<sequence length="301" mass="35438">MNNNLPLSVDNQTILLMNRGLIIRDQTYVENFLLNNTFYRLKNYTRPFQDNSLEGHPFVNNTCFEDVLDVYNFDIDLRSLIFKATEKIEIAFRTQLIQHYSLAYGAHWYLDEKHFRSQSSYTIFLADFFNTLQRSTEDFIEPYKMKSGSTCWMVPACWISFEIISLGKLSKLFTNLYQSDSCKKKIADHFKIKSPLVLENWIYCISVVRNICAHHGRLWNRTIPMDIEFLKKTCSGSFIQNLNIPSNKIYAYICAIQYLLNAIDPENDFKIGLFDLFEKNPSINLSEMGFPIDWRSEAFWM</sequence>
<comment type="caution">
    <text evidence="1">The sequence shown here is derived from an EMBL/GenBank/DDBJ whole genome shotgun (WGS) entry which is preliminary data.</text>
</comment>